<reference evidence="1" key="1">
    <citation type="submission" date="2014-09" db="EMBL/GenBank/DDBJ databases">
        <authorList>
            <person name="Magalhaes I.L.F."/>
            <person name="Oliveira U."/>
            <person name="Santos F.R."/>
            <person name="Vidigal T.H.D.A."/>
            <person name="Brescovit A.D."/>
            <person name="Santos A.J."/>
        </authorList>
    </citation>
    <scope>NUCLEOTIDE SEQUENCE</scope>
    <source>
        <tissue evidence="1">Shoot tissue taken approximately 20 cm above the soil surface</tissue>
    </source>
</reference>
<dbReference type="EMBL" id="GBRH01253956">
    <property type="protein sequence ID" value="JAD43939.1"/>
    <property type="molecule type" value="Transcribed_RNA"/>
</dbReference>
<dbReference type="AlphaFoldDB" id="A0A0A8ZX47"/>
<proteinExistence type="predicted"/>
<name>A0A0A8ZX47_ARUDO</name>
<organism evidence="1">
    <name type="scientific">Arundo donax</name>
    <name type="common">Giant reed</name>
    <name type="synonym">Donax arundinaceus</name>
    <dbReference type="NCBI Taxonomy" id="35708"/>
    <lineage>
        <taxon>Eukaryota</taxon>
        <taxon>Viridiplantae</taxon>
        <taxon>Streptophyta</taxon>
        <taxon>Embryophyta</taxon>
        <taxon>Tracheophyta</taxon>
        <taxon>Spermatophyta</taxon>
        <taxon>Magnoliopsida</taxon>
        <taxon>Liliopsida</taxon>
        <taxon>Poales</taxon>
        <taxon>Poaceae</taxon>
        <taxon>PACMAD clade</taxon>
        <taxon>Arundinoideae</taxon>
        <taxon>Arundineae</taxon>
        <taxon>Arundo</taxon>
    </lineage>
</organism>
<reference evidence="1" key="2">
    <citation type="journal article" date="2015" name="Data Brief">
        <title>Shoot transcriptome of the giant reed, Arundo donax.</title>
        <authorList>
            <person name="Barrero R.A."/>
            <person name="Guerrero F.D."/>
            <person name="Moolhuijzen P."/>
            <person name="Goolsby J.A."/>
            <person name="Tidwell J."/>
            <person name="Bellgard S.E."/>
            <person name="Bellgard M.I."/>
        </authorList>
    </citation>
    <scope>NUCLEOTIDE SEQUENCE</scope>
    <source>
        <tissue evidence="1">Shoot tissue taken approximately 20 cm above the soil surface</tissue>
    </source>
</reference>
<protein>
    <submittedName>
        <fullName evidence="1">Uncharacterized protein</fullName>
    </submittedName>
</protein>
<sequence>MVENSSCTYQMLLQILYITKDVGGRISRWKFNCSSQVMCLLLFSVKANEAAPWQ</sequence>
<evidence type="ECO:0000313" key="1">
    <source>
        <dbReference type="EMBL" id="JAD43939.1"/>
    </source>
</evidence>
<accession>A0A0A8ZX47</accession>